<evidence type="ECO:0000256" key="2">
    <source>
        <dbReference type="ARBA" id="ARBA00013147"/>
    </source>
</evidence>
<dbReference type="Proteomes" id="UP001217918">
    <property type="component" value="Unassembled WGS sequence"/>
</dbReference>
<dbReference type="GO" id="GO:0009094">
    <property type="term" value="P:L-phenylalanine biosynthetic process"/>
    <property type="evidence" value="ECO:0007669"/>
    <property type="project" value="UniProtKB-KW"/>
</dbReference>
<dbReference type="Gene3D" id="3.30.70.260">
    <property type="match status" value="1"/>
</dbReference>
<name>A0AAD9M9Q3_9PEZI</name>
<evidence type="ECO:0000313" key="8">
    <source>
        <dbReference type="EMBL" id="KAK2069224.1"/>
    </source>
</evidence>
<comment type="caution">
    <text evidence="8">The sequence shown here is derived from an EMBL/GenBank/DDBJ whole genome shotgun (WGS) entry which is preliminary data.</text>
</comment>
<dbReference type="EC" id="4.2.1.51" evidence="2"/>
<evidence type="ECO:0000256" key="6">
    <source>
        <dbReference type="ARBA" id="ARBA00023239"/>
    </source>
</evidence>
<dbReference type="SUPFAM" id="SSF53850">
    <property type="entry name" value="Periplasmic binding protein-like II"/>
    <property type="match status" value="1"/>
</dbReference>
<evidence type="ECO:0000313" key="9">
    <source>
        <dbReference type="Proteomes" id="UP001217918"/>
    </source>
</evidence>
<dbReference type="Gene3D" id="3.40.190.10">
    <property type="entry name" value="Periplasmic binding protein-like II"/>
    <property type="match status" value="2"/>
</dbReference>
<organism evidence="8 9">
    <name type="scientific">Phyllachora maydis</name>
    <dbReference type="NCBI Taxonomy" id="1825666"/>
    <lineage>
        <taxon>Eukaryota</taxon>
        <taxon>Fungi</taxon>
        <taxon>Dikarya</taxon>
        <taxon>Ascomycota</taxon>
        <taxon>Pezizomycotina</taxon>
        <taxon>Sordariomycetes</taxon>
        <taxon>Sordariomycetidae</taxon>
        <taxon>Phyllachorales</taxon>
        <taxon>Phyllachoraceae</taxon>
        <taxon>Phyllachora</taxon>
    </lineage>
</organism>
<evidence type="ECO:0000259" key="7">
    <source>
        <dbReference type="PROSITE" id="PS51171"/>
    </source>
</evidence>
<dbReference type="PROSITE" id="PS51171">
    <property type="entry name" value="PREPHENATE_DEHYDR_3"/>
    <property type="match status" value="1"/>
</dbReference>
<dbReference type="InterPro" id="IPR008242">
    <property type="entry name" value="Chor_mutase/pphenate_deHydtase"/>
</dbReference>
<sequence length="327" mass="34708">MDVQVAYLGPVASYTHQATKSVFTEQEWQLAPKHEIKDVFTAVLEGTAVYGVVPFENSSFGTVKMTLDELADRAGRHRAAGVIICGEIYLEVHHCLLGRGKAPDRRTVVPAATSDEPAVPLTSLAHVRHVYSHPQALGQTRRFRDAYLAGAATEAVSSTSRAAELVAADASGTSAAVAGAAAAAEHGLDVLARHIEDQTDNMTWFLVLRRGLPAEEGEAGPPLPPGLLVSGPATGGHKSLVSFTVPHATPGSLAGVLQSFGKHGLNMTNITRVPSLARPFDSLFLVEFEGSKLQDPEGRVAGALGAVAKSAQQWRWWGSWADRKPSL</sequence>
<keyword evidence="6" id="KW-0456">Lyase</keyword>
<dbReference type="InterPro" id="IPR045865">
    <property type="entry name" value="ACT-like_dom_sf"/>
</dbReference>
<protein>
    <recommendedName>
        <fullName evidence="2">prephenate dehydratase</fullName>
        <ecNumber evidence="2">4.2.1.51</ecNumber>
    </recommendedName>
</protein>
<evidence type="ECO:0000256" key="4">
    <source>
        <dbReference type="ARBA" id="ARBA00023141"/>
    </source>
</evidence>
<accession>A0AAD9M9Q3</accession>
<dbReference type="CDD" id="cd04905">
    <property type="entry name" value="ACT_CM-PDT"/>
    <property type="match status" value="1"/>
</dbReference>
<keyword evidence="9" id="KW-1185">Reference proteome</keyword>
<comment type="pathway">
    <text evidence="1">Amino-acid biosynthesis; L-phenylalanine biosynthesis; phenylpyruvate from prephenate: step 1/1.</text>
</comment>
<dbReference type="InterPro" id="IPR001086">
    <property type="entry name" value="Preph_deHydtase"/>
</dbReference>
<dbReference type="AlphaFoldDB" id="A0AAD9M9Q3"/>
<dbReference type="PIRSF" id="PIRSF001500">
    <property type="entry name" value="Chor_mut_pdt_Ppr"/>
    <property type="match status" value="1"/>
</dbReference>
<keyword evidence="3" id="KW-0028">Amino-acid biosynthesis</keyword>
<reference evidence="8" key="1">
    <citation type="journal article" date="2023" name="Mol. Plant Microbe Interact.">
        <title>Elucidating the Obligate Nature and Biological Capacity of an Invasive Fungal Corn Pathogen.</title>
        <authorList>
            <person name="MacCready J.S."/>
            <person name="Roggenkamp E.M."/>
            <person name="Gdanetz K."/>
            <person name="Chilvers M.I."/>
        </authorList>
    </citation>
    <scope>NUCLEOTIDE SEQUENCE</scope>
    <source>
        <strain evidence="8">PM02</strain>
    </source>
</reference>
<evidence type="ECO:0000256" key="3">
    <source>
        <dbReference type="ARBA" id="ARBA00022605"/>
    </source>
</evidence>
<dbReference type="Pfam" id="PF00800">
    <property type="entry name" value="PDT"/>
    <property type="match status" value="1"/>
</dbReference>
<evidence type="ECO:0000256" key="1">
    <source>
        <dbReference type="ARBA" id="ARBA00004741"/>
    </source>
</evidence>
<dbReference type="GO" id="GO:0005737">
    <property type="term" value="C:cytoplasm"/>
    <property type="evidence" value="ECO:0007669"/>
    <property type="project" value="TreeGrafter"/>
</dbReference>
<keyword evidence="5" id="KW-0584">Phenylalanine biosynthesis</keyword>
<keyword evidence="4" id="KW-0057">Aromatic amino acid biosynthesis</keyword>
<dbReference type="PANTHER" id="PTHR21022">
    <property type="entry name" value="PREPHENATE DEHYDRATASE P PROTEIN"/>
    <property type="match status" value="1"/>
</dbReference>
<gene>
    <name evidence="8" type="ORF">P8C59_003821</name>
</gene>
<dbReference type="EMBL" id="JAQQPM010000003">
    <property type="protein sequence ID" value="KAK2069224.1"/>
    <property type="molecule type" value="Genomic_DNA"/>
</dbReference>
<dbReference type="CDD" id="cd13532">
    <property type="entry name" value="PBP2_PDT_like"/>
    <property type="match status" value="1"/>
</dbReference>
<dbReference type="SUPFAM" id="SSF55021">
    <property type="entry name" value="ACT-like"/>
    <property type="match status" value="1"/>
</dbReference>
<feature type="domain" description="Prephenate dehydratase" evidence="7">
    <location>
        <begin position="4"/>
        <end position="210"/>
    </location>
</feature>
<evidence type="ECO:0000256" key="5">
    <source>
        <dbReference type="ARBA" id="ARBA00023222"/>
    </source>
</evidence>
<proteinExistence type="predicted"/>
<dbReference type="PANTHER" id="PTHR21022:SF19">
    <property type="entry name" value="PREPHENATE DEHYDRATASE-RELATED"/>
    <property type="match status" value="1"/>
</dbReference>
<dbReference type="GO" id="GO:0004664">
    <property type="term" value="F:prephenate dehydratase activity"/>
    <property type="evidence" value="ECO:0007669"/>
    <property type="project" value="UniProtKB-EC"/>
</dbReference>